<keyword evidence="2" id="KW-0479">Metal-binding</keyword>
<organism evidence="6 7">
    <name type="scientific">Caldalkalibacillus uzonensis</name>
    <dbReference type="NCBI Taxonomy" id="353224"/>
    <lineage>
        <taxon>Bacteria</taxon>
        <taxon>Bacillati</taxon>
        <taxon>Bacillota</taxon>
        <taxon>Bacilli</taxon>
        <taxon>Bacillales</taxon>
        <taxon>Bacillaceae</taxon>
        <taxon>Caldalkalibacillus</taxon>
    </lineage>
</organism>
<dbReference type="InterPro" id="IPR042216">
    <property type="entry name" value="MitoNEET_CISD"/>
</dbReference>
<keyword evidence="1" id="KW-0001">2Fe-2S</keyword>
<evidence type="ECO:0000256" key="1">
    <source>
        <dbReference type="ARBA" id="ARBA00022714"/>
    </source>
</evidence>
<evidence type="ECO:0000256" key="4">
    <source>
        <dbReference type="ARBA" id="ARBA00023014"/>
    </source>
</evidence>
<dbReference type="InterPro" id="IPR018967">
    <property type="entry name" value="FeS-contain_CDGSH-typ"/>
</dbReference>
<protein>
    <submittedName>
        <fullName evidence="6">CDGSH-type Zn-finger protein</fullName>
    </submittedName>
</protein>
<dbReference type="RefSeq" id="WP_307340151.1">
    <property type="nucleotide sequence ID" value="NZ_JAUSUQ010000009.1"/>
</dbReference>
<evidence type="ECO:0000256" key="3">
    <source>
        <dbReference type="ARBA" id="ARBA00023004"/>
    </source>
</evidence>
<evidence type="ECO:0000313" key="7">
    <source>
        <dbReference type="Proteomes" id="UP001232445"/>
    </source>
</evidence>
<accession>A0ABU0CTM3</accession>
<dbReference type="EMBL" id="JAUSUQ010000009">
    <property type="protein sequence ID" value="MDQ0339725.1"/>
    <property type="molecule type" value="Genomic_DNA"/>
</dbReference>
<dbReference type="SMART" id="SM00704">
    <property type="entry name" value="ZnF_CDGSH"/>
    <property type="match status" value="1"/>
</dbReference>
<proteinExistence type="predicted"/>
<evidence type="ECO:0000313" key="6">
    <source>
        <dbReference type="EMBL" id="MDQ0339725.1"/>
    </source>
</evidence>
<keyword evidence="4" id="KW-0411">Iron-sulfur</keyword>
<comment type="caution">
    <text evidence="6">The sequence shown here is derived from an EMBL/GenBank/DDBJ whole genome shotgun (WGS) entry which is preliminary data.</text>
</comment>
<dbReference type="Gene3D" id="3.40.5.90">
    <property type="entry name" value="CDGSH iron-sulfur domain, mitoNEET-type"/>
    <property type="match status" value="1"/>
</dbReference>
<reference evidence="6 7" key="1">
    <citation type="submission" date="2023-07" db="EMBL/GenBank/DDBJ databases">
        <title>Genomic Encyclopedia of Type Strains, Phase IV (KMG-IV): sequencing the most valuable type-strain genomes for metagenomic binning, comparative biology and taxonomic classification.</title>
        <authorList>
            <person name="Goeker M."/>
        </authorList>
    </citation>
    <scope>NUCLEOTIDE SEQUENCE [LARGE SCALE GENOMIC DNA]</scope>
    <source>
        <strain evidence="6 7">DSM 17740</strain>
    </source>
</reference>
<keyword evidence="3" id="KW-0408">Iron</keyword>
<evidence type="ECO:0000259" key="5">
    <source>
        <dbReference type="SMART" id="SM00704"/>
    </source>
</evidence>
<sequence length="65" mass="7158">MSEVKVTINDNGPIAIKGEIELYDGEGQRIETKKATFLCRCGLSGNKPFCDGSHKGKFENKVRAK</sequence>
<gene>
    <name evidence="6" type="ORF">J2S00_002518</name>
</gene>
<evidence type="ECO:0000256" key="2">
    <source>
        <dbReference type="ARBA" id="ARBA00022723"/>
    </source>
</evidence>
<dbReference type="Pfam" id="PF09360">
    <property type="entry name" value="zf-CDGSH"/>
    <property type="match status" value="1"/>
</dbReference>
<dbReference type="Proteomes" id="UP001232445">
    <property type="component" value="Unassembled WGS sequence"/>
</dbReference>
<name>A0ABU0CTM3_9BACI</name>
<keyword evidence="7" id="KW-1185">Reference proteome</keyword>
<feature type="domain" description="Iron-binding zinc finger CDGSH type" evidence="5">
    <location>
        <begin position="11"/>
        <end position="60"/>
    </location>
</feature>